<sequence>MRPKIQMGACGREEVLPSEAQNGSYHFMGTPGSREQNRALRKINVLARYEKSKDSGFECFLPLRPLFAFSGIQGVLIPRGERLLKSLHENCSKPVKDKSTAWNKKLIRTQLTGKSVSQNVSK</sequence>
<comment type="caution">
    <text evidence="1">The sequence shown here is derived from an EMBL/GenBank/DDBJ whole genome shotgun (WGS) entry which is preliminary data.</text>
</comment>
<proteinExistence type="predicted"/>
<reference evidence="1 2" key="1">
    <citation type="journal article" date="2020" name="Nature">
        <title>Six reference-quality genomes reveal evolution of bat adaptations.</title>
        <authorList>
            <person name="Jebb D."/>
            <person name="Huang Z."/>
            <person name="Pippel M."/>
            <person name="Hughes G.M."/>
            <person name="Lavrichenko K."/>
            <person name="Devanna P."/>
            <person name="Winkler S."/>
            <person name="Jermiin L.S."/>
            <person name="Skirmuntt E.C."/>
            <person name="Katzourakis A."/>
            <person name="Burkitt-Gray L."/>
            <person name="Ray D.A."/>
            <person name="Sullivan K.A.M."/>
            <person name="Roscito J.G."/>
            <person name="Kirilenko B.M."/>
            <person name="Davalos L.M."/>
            <person name="Corthals A.P."/>
            <person name="Power M.L."/>
            <person name="Jones G."/>
            <person name="Ransome R.D."/>
            <person name="Dechmann D.K.N."/>
            <person name="Locatelli A.G."/>
            <person name="Puechmaille S.J."/>
            <person name="Fedrigo O."/>
            <person name="Jarvis E.D."/>
            <person name="Hiller M."/>
            <person name="Vernes S.C."/>
            <person name="Myers E.W."/>
            <person name="Teeling E.C."/>
        </authorList>
    </citation>
    <scope>NUCLEOTIDE SEQUENCE [LARGE SCALE GENOMIC DNA]</scope>
    <source>
        <strain evidence="1">Bat1K_MPI-CBG_1</strain>
    </source>
</reference>
<dbReference type="AlphaFoldDB" id="A0A833YY69"/>
<dbReference type="EMBL" id="JABVXQ010000012">
    <property type="protein sequence ID" value="KAF6084420.1"/>
    <property type="molecule type" value="Genomic_DNA"/>
</dbReference>
<dbReference type="Proteomes" id="UP000664940">
    <property type="component" value="Unassembled WGS sequence"/>
</dbReference>
<organism evidence="1 2">
    <name type="scientific">Phyllostomus discolor</name>
    <name type="common">pale spear-nosed bat</name>
    <dbReference type="NCBI Taxonomy" id="89673"/>
    <lineage>
        <taxon>Eukaryota</taxon>
        <taxon>Metazoa</taxon>
        <taxon>Chordata</taxon>
        <taxon>Craniata</taxon>
        <taxon>Vertebrata</taxon>
        <taxon>Euteleostomi</taxon>
        <taxon>Mammalia</taxon>
        <taxon>Eutheria</taxon>
        <taxon>Laurasiatheria</taxon>
        <taxon>Chiroptera</taxon>
        <taxon>Yangochiroptera</taxon>
        <taxon>Phyllostomidae</taxon>
        <taxon>Phyllostominae</taxon>
        <taxon>Phyllostomus</taxon>
    </lineage>
</organism>
<name>A0A833YY69_9CHIR</name>
<evidence type="ECO:0000313" key="1">
    <source>
        <dbReference type="EMBL" id="KAF6084420.1"/>
    </source>
</evidence>
<gene>
    <name evidence="1" type="ORF">HJG60_008682</name>
</gene>
<protein>
    <submittedName>
        <fullName evidence="1">Uncharacterized protein</fullName>
    </submittedName>
</protein>
<accession>A0A833YY69</accession>
<evidence type="ECO:0000313" key="2">
    <source>
        <dbReference type="Proteomes" id="UP000664940"/>
    </source>
</evidence>